<name>A0ABQ2K3I1_9NOCA</name>
<reference evidence="2" key="1">
    <citation type="journal article" date="2019" name="Int. J. Syst. Evol. Microbiol.">
        <title>The Global Catalogue of Microorganisms (GCM) 10K type strain sequencing project: providing services to taxonomists for standard genome sequencing and annotation.</title>
        <authorList>
            <consortium name="The Broad Institute Genomics Platform"/>
            <consortium name="The Broad Institute Genome Sequencing Center for Infectious Disease"/>
            <person name="Wu L."/>
            <person name="Ma J."/>
        </authorList>
    </citation>
    <scope>NUCLEOTIDE SEQUENCE [LARGE SCALE GENOMIC DNA]</scope>
    <source>
        <strain evidence="2">CGMCC 4.7329</strain>
    </source>
</reference>
<dbReference type="EMBL" id="BMNE01000001">
    <property type="protein sequence ID" value="GGN66858.1"/>
    <property type="molecule type" value="Genomic_DNA"/>
</dbReference>
<keyword evidence="2" id="KW-1185">Reference proteome</keyword>
<evidence type="ECO:0000313" key="2">
    <source>
        <dbReference type="Proteomes" id="UP000658127"/>
    </source>
</evidence>
<dbReference type="Proteomes" id="UP000658127">
    <property type="component" value="Unassembled WGS sequence"/>
</dbReference>
<gene>
    <name evidence="1" type="ORF">GCM10011610_02280</name>
</gene>
<evidence type="ECO:0000313" key="1">
    <source>
        <dbReference type="EMBL" id="GGN66858.1"/>
    </source>
</evidence>
<comment type="caution">
    <text evidence="1">The sequence shown here is derived from an EMBL/GenBank/DDBJ whole genome shotgun (WGS) entry which is preliminary data.</text>
</comment>
<sequence>MSVGAYRRRMNTAKVYVIDTVVTKPGRARDFVDAYLREYAPGARERGMTLERIVVSPPVWFPDESNTVMATWVLDGAEGWWEMTWRGRSDPAVRGWWGGVDDLIVRRTRSTGAEAADIERLGNV</sequence>
<accession>A0ABQ2K3I1</accession>
<protein>
    <recommendedName>
        <fullName evidence="3">Superfamily II DNA helicase</fullName>
    </recommendedName>
</protein>
<evidence type="ECO:0008006" key="3">
    <source>
        <dbReference type="Google" id="ProtNLM"/>
    </source>
</evidence>
<organism evidence="1 2">
    <name type="scientific">Nocardia rhizosphaerihabitans</name>
    <dbReference type="NCBI Taxonomy" id="1691570"/>
    <lineage>
        <taxon>Bacteria</taxon>
        <taxon>Bacillati</taxon>
        <taxon>Actinomycetota</taxon>
        <taxon>Actinomycetes</taxon>
        <taxon>Mycobacteriales</taxon>
        <taxon>Nocardiaceae</taxon>
        <taxon>Nocardia</taxon>
    </lineage>
</organism>
<proteinExistence type="predicted"/>